<dbReference type="GO" id="GO:0051287">
    <property type="term" value="F:NAD binding"/>
    <property type="evidence" value="ECO:0007669"/>
    <property type="project" value="InterPro"/>
</dbReference>
<dbReference type="RefSeq" id="WP_189987632.1">
    <property type="nucleotide sequence ID" value="NZ_BMZS01000002.1"/>
</dbReference>
<accession>A0A918XP60</accession>
<comment type="caution">
    <text evidence="4">The sequence shown here is derived from an EMBL/GenBank/DDBJ whole genome shotgun (WGS) entry which is preliminary data.</text>
</comment>
<dbReference type="SUPFAM" id="SSF52283">
    <property type="entry name" value="Formate/glycerate dehydrogenase catalytic domain-like"/>
    <property type="match status" value="1"/>
</dbReference>
<evidence type="ECO:0000256" key="1">
    <source>
        <dbReference type="ARBA" id="ARBA00023002"/>
    </source>
</evidence>
<gene>
    <name evidence="4" type="ORF">GCM10017083_07860</name>
</gene>
<proteinExistence type="predicted"/>
<keyword evidence="1" id="KW-0560">Oxidoreductase</keyword>
<keyword evidence="2" id="KW-0520">NAD</keyword>
<dbReference type="PANTHER" id="PTHR43333:SF1">
    <property type="entry name" value="D-ISOMER SPECIFIC 2-HYDROXYACID DEHYDROGENASE NAD-BINDING DOMAIN-CONTAINING PROTEIN"/>
    <property type="match status" value="1"/>
</dbReference>
<evidence type="ECO:0000256" key="2">
    <source>
        <dbReference type="ARBA" id="ARBA00023027"/>
    </source>
</evidence>
<dbReference type="AlphaFoldDB" id="A0A918XP60"/>
<protein>
    <submittedName>
        <fullName evidence="4">2-hydroxyacid dehydrogenase</fullName>
    </submittedName>
</protein>
<dbReference type="InterPro" id="IPR036291">
    <property type="entry name" value="NAD(P)-bd_dom_sf"/>
</dbReference>
<reference evidence="4" key="1">
    <citation type="journal article" date="2014" name="Int. J. Syst. Evol. Microbiol.">
        <title>Complete genome sequence of Corynebacterium casei LMG S-19264T (=DSM 44701T), isolated from a smear-ripened cheese.</title>
        <authorList>
            <consortium name="US DOE Joint Genome Institute (JGI-PGF)"/>
            <person name="Walter F."/>
            <person name="Albersmeier A."/>
            <person name="Kalinowski J."/>
            <person name="Ruckert C."/>
        </authorList>
    </citation>
    <scope>NUCLEOTIDE SEQUENCE</scope>
    <source>
        <strain evidence="4">KCTC 42651</strain>
    </source>
</reference>
<dbReference type="SUPFAM" id="SSF51735">
    <property type="entry name" value="NAD(P)-binding Rossmann-fold domains"/>
    <property type="match status" value="1"/>
</dbReference>
<dbReference type="Proteomes" id="UP000630353">
    <property type="component" value="Unassembled WGS sequence"/>
</dbReference>
<dbReference type="PANTHER" id="PTHR43333">
    <property type="entry name" value="2-HACID_DH_C DOMAIN-CONTAINING PROTEIN"/>
    <property type="match status" value="1"/>
</dbReference>
<dbReference type="Pfam" id="PF02826">
    <property type="entry name" value="2-Hacid_dh_C"/>
    <property type="match status" value="1"/>
</dbReference>
<dbReference type="GO" id="GO:0016491">
    <property type="term" value="F:oxidoreductase activity"/>
    <property type="evidence" value="ECO:0007669"/>
    <property type="project" value="UniProtKB-KW"/>
</dbReference>
<sequence length="319" mass="34394">MTEPAHILLWTDKPEAYVEAAGAAGLSGRVVIDTLARKDRPSPEQLARTEALMAVGAPAGVLSAMPKLRWIQSMTAGVEGWLAVPDLPAGVTLTCARGTHRESMPENIVAGLLYVAKPYAAAAANQKQGKWVSTVAQPINGKTLGILGLGAIGQEVARIAGALGMRVIGTRRRPEPMEHVEAVLPPERTDEVLAQSDFVLLLLPATPETDNIMDAERLAKMKPTAWLLNFGRGHLIRDDDLIAAVRAGTIAGAVLDVFRQEPLPEDHPFWGTEGILVLPHIGGPHPQRDRIVARLFVENLRRFLDGEPLKEVVDRAAGY</sequence>
<dbReference type="InterPro" id="IPR006140">
    <property type="entry name" value="D-isomer_DH_NAD-bd"/>
</dbReference>
<keyword evidence="5" id="KW-1185">Reference proteome</keyword>
<evidence type="ECO:0000259" key="3">
    <source>
        <dbReference type="Pfam" id="PF02826"/>
    </source>
</evidence>
<evidence type="ECO:0000313" key="5">
    <source>
        <dbReference type="Proteomes" id="UP000630353"/>
    </source>
</evidence>
<dbReference type="Gene3D" id="3.40.50.720">
    <property type="entry name" value="NAD(P)-binding Rossmann-like Domain"/>
    <property type="match status" value="2"/>
</dbReference>
<name>A0A918XP60_9PROT</name>
<reference evidence="4" key="2">
    <citation type="submission" date="2020-09" db="EMBL/GenBank/DDBJ databases">
        <authorList>
            <person name="Sun Q."/>
            <person name="Kim S."/>
        </authorList>
    </citation>
    <scope>NUCLEOTIDE SEQUENCE</scope>
    <source>
        <strain evidence="4">KCTC 42651</strain>
    </source>
</reference>
<evidence type="ECO:0000313" key="4">
    <source>
        <dbReference type="EMBL" id="GHD42630.1"/>
    </source>
</evidence>
<organism evidence="4 5">
    <name type="scientific">Thalassobaculum fulvum</name>
    <dbReference type="NCBI Taxonomy" id="1633335"/>
    <lineage>
        <taxon>Bacteria</taxon>
        <taxon>Pseudomonadati</taxon>
        <taxon>Pseudomonadota</taxon>
        <taxon>Alphaproteobacteria</taxon>
        <taxon>Rhodospirillales</taxon>
        <taxon>Thalassobaculaceae</taxon>
        <taxon>Thalassobaculum</taxon>
    </lineage>
</organism>
<dbReference type="CDD" id="cd05300">
    <property type="entry name" value="2-Hacid_dh_1"/>
    <property type="match status" value="1"/>
</dbReference>
<dbReference type="EMBL" id="BMZS01000002">
    <property type="protein sequence ID" value="GHD42630.1"/>
    <property type="molecule type" value="Genomic_DNA"/>
</dbReference>
<feature type="domain" description="D-isomer specific 2-hydroxyacid dehydrogenase NAD-binding" evidence="3">
    <location>
        <begin position="111"/>
        <end position="282"/>
    </location>
</feature>